<evidence type="ECO:0000256" key="1">
    <source>
        <dbReference type="ARBA" id="ARBA00005417"/>
    </source>
</evidence>
<dbReference type="PROSITE" id="PS00211">
    <property type="entry name" value="ABC_TRANSPORTER_1"/>
    <property type="match status" value="1"/>
</dbReference>
<evidence type="ECO:0000256" key="2">
    <source>
        <dbReference type="ARBA" id="ARBA00022448"/>
    </source>
</evidence>
<dbReference type="SMART" id="SM00382">
    <property type="entry name" value="AAA"/>
    <property type="match status" value="1"/>
</dbReference>
<dbReference type="Proteomes" id="UP000095463">
    <property type="component" value="Unassembled WGS sequence"/>
</dbReference>
<evidence type="ECO:0000313" key="6">
    <source>
        <dbReference type="EMBL" id="OEO32782.1"/>
    </source>
</evidence>
<evidence type="ECO:0000313" key="7">
    <source>
        <dbReference type="Proteomes" id="UP000095463"/>
    </source>
</evidence>
<dbReference type="GO" id="GO:0016887">
    <property type="term" value="F:ATP hydrolysis activity"/>
    <property type="evidence" value="ECO:0007669"/>
    <property type="project" value="InterPro"/>
</dbReference>
<dbReference type="PANTHER" id="PTHR42788">
    <property type="entry name" value="TAURINE IMPORT ATP-BINDING PROTEIN-RELATED"/>
    <property type="match status" value="1"/>
</dbReference>
<evidence type="ECO:0000259" key="5">
    <source>
        <dbReference type="PROSITE" id="PS50893"/>
    </source>
</evidence>
<feature type="domain" description="ABC transporter" evidence="5">
    <location>
        <begin position="11"/>
        <end position="240"/>
    </location>
</feature>
<sequence>MTAQELKQPKLRVKGATKVYNTRSGDLLAIDRCSLDVMEGEIVAIVGPSGCGKTTLLWSMSGLHGLTSGEVLLDGKPVTGPNPEIGMVFQEANLLPWRDLDANINFPFEIKGTKPDRVWIDELLSRVGLEGFGGRFPRELSGGMQQRAALVRALSYKPSVLLMDEPFGALDAFTREEMNRLVEEIWLDTKTTIVLITHSIDEAIFLSDRVVVMSPRPGRVANIHEVPFARPRSLEIMSTKEVFDLTNIIKAEIVGTQQSRFPRDAVQSAAVA</sequence>
<keyword evidence="7" id="KW-1185">Reference proteome</keyword>
<dbReference type="InterPro" id="IPR003593">
    <property type="entry name" value="AAA+_ATPase"/>
</dbReference>
<dbReference type="InterPro" id="IPR003439">
    <property type="entry name" value="ABC_transporter-like_ATP-bd"/>
</dbReference>
<keyword evidence="3" id="KW-0547">Nucleotide-binding</keyword>
<reference evidence="6 7" key="1">
    <citation type="journal article" date="2015" name="Genome Announc.">
        <title>Genome Assemblies of Three Soil-Associated Devosia species: D. insulae, D. limi, and D. soli.</title>
        <authorList>
            <person name="Hassan Y.I."/>
            <person name="Lepp D."/>
            <person name="Zhou T."/>
        </authorList>
    </citation>
    <scope>NUCLEOTIDE SEQUENCE [LARGE SCALE GENOMIC DNA]</scope>
    <source>
        <strain evidence="6 7">DS-56</strain>
    </source>
</reference>
<comment type="similarity">
    <text evidence="1">Belongs to the ABC transporter superfamily.</text>
</comment>
<dbReference type="GO" id="GO:0005524">
    <property type="term" value="F:ATP binding"/>
    <property type="evidence" value="ECO:0007669"/>
    <property type="project" value="UniProtKB-KW"/>
</dbReference>
<organism evidence="6 7">
    <name type="scientific">Devosia insulae DS-56</name>
    <dbReference type="NCBI Taxonomy" id="1116389"/>
    <lineage>
        <taxon>Bacteria</taxon>
        <taxon>Pseudomonadati</taxon>
        <taxon>Pseudomonadota</taxon>
        <taxon>Alphaproteobacteria</taxon>
        <taxon>Hyphomicrobiales</taxon>
        <taxon>Devosiaceae</taxon>
        <taxon>Devosia</taxon>
    </lineage>
</organism>
<proteinExistence type="inferred from homology"/>
<dbReference type="InterPro" id="IPR027417">
    <property type="entry name" value="P-loop_NTPase"/>
</dbReference>
<dbReference type="PROSITE" id="PS50893">
    <property type="entry name" value="ABC_TRANSPORTER_2"/>
    <property type="match status" value="1"/>
</dbReference>
<gene>
    <name evidence="6" type="ORF">VW23_009870</name>
</gene>
<dbReference type="Gene3D" id="3.40.50.300">
    <property type="entry name" value="P-loop containing nucleotide triphosphate hydrolases"/>
    <property type="match status" value="1"/>
</dbReference>
<keyword evidence="2" id="KW-0813">Transport</keyword>
<dbReference type="CDD" id="cd03293">
    <property type="entry name" value="ABC_NrtD_SsuB_transporters"/>
    <property type="match status" value="1"/>
</dbReference>
<accession>A0A1E5XW25</accession>
<dbReference type="OrthoDB" id="9807242at2"/>
<name>A0A1E5XW25_9HYPH</name>
<dbReference type="Pfam" id="PF00005">
    <property type="entry name" value="ABC_tran"/>
    <property type="match status" value="1"/>
</dbReference>
<dbReference type="AlphaFoldDB" id="A0A1E5XW25"/>
<dbReference type="InterPro" id="IPR050166">
    <property type="entry name" value="ABC_transporter_ATP-bind"/>
</dbReference>
<evidence type="ECO:0000256" key="4">
    <source>
        <dbReference type="ARBA" id="ARBA00022840"/>
    </source>
</evidence>
<dbReference type="PANTHER" id="PTHR42788:SF13">
    <property type="entry name" value="ALIPHATIC SULFONATES IMPORT ATP-BINDING PROTEIN SSUB"/>
    <property type="match status" value="1"/>
</dbReference>
<comment type="caution">
    <text evidence="6">The sequence shown here is derived from an EMBL/GenBank/DDBJ whole genome shotgun (WGS) entry which is preliminary data.</text>
</comment>
<protein>
    <submittedName>
        <fullName evidence="6">ABC transporter ATP-binding protein</fullName>
    </submittedName>
</protein>
<dbReference type="SUPFAM" id="SSF52540">
    <property type="entry name" value="P-loop containing nucleoside triphosphate hydrolases"/>
    <property type="match status" value="1"/>
</dbReference>
<dbReference type="EMBL" id="LAJE02000055">
    <property type="protein sequence ID" value="OEO32782.1"/>
    <property type="molecule type" value="Genomic_DNA"/>
</dbReference>
<evidence type="ECO:0000256" key="3">
    <source>
        <dbReference type="ARBA" id="ARBA00022741"/>
    </source>
</evidence>
<keyword evidence="4 6" id="KW-0067">ATP-binding</keyword>
<dbReference type="RefSeq" id="WP_069908079.1">
    <property type="nucleotide sequence ID" value="NZ_LAJE02000055.1"/>
</dbReference>
<dbReference type="InterPro" id="IPR017871">
    <property type="entry name" value="ABC_transporter-like_CS"/>
</dbReference>